<dbReference type="Proteomes" id="UP000324222">
    <property type="component" value="Unassembled WGS sequence"/>
</dbReference>
<dbReference type="AlphaFoldDB" id="A0A5B7JDD3"/>
<organism evidence="1 2">
    <name type="scientific">Portunus trituberculatus</name>
    <name type="common">Swimming crab</name>
    <name type="synonym">Neptunus trituberculatus</name>
    <dbReference type="NCBI Taxonomy" id="210409"/>
    <lineage>
        <taxon>Eukaryota</taxon>
        <taxon>Metazoa</taxon>
        <taxon>Ecdysozoa</taxon>
        <taxon>Arthropoda</taxon>
        <taxon>Crustacea</taxon>
        <taxon>Multicrustacea</taxon>
        <taxon>Malacostraca</taxon>
        <taxon>Eumalacostraca</taxon>
        <taxon>Eucarida</taxon>
        <taxon>Decapoda</taxon>
        <taxon>Pleocyemata</taxon>
        <taxon>Brachyura</taxon>
        <taxon>Eubrachyura</taxon>
        <taxon>Portunoidea</taxon>
        <taxon>Portunidae</taxon>
        <taxon>Portuninae</taxon>
        <taxon>Portunus</taxon>
    </lineage>
</organism>
<reference evidence="1 2" key="1">
    <citation type="submission" date="2019-05" db="EMBL/GenBank/DDBJ databases">
        <title>Another draft genome of Portunus trituberculatus and its Hox gene families provides insights of decapod evolution.</title>
        <authorList>
            <person name="Jeong J.-H."/>
            <person name="Song I."/>
            <person name="Kim S."/>
            <person name="Choi T."/>
            <person name="Kim D."/>
            <person name="Ryu S."/>
            <person name="Kim W."/>
        </authorList>
    </citation>
    <scope>NUCLEOTIDE SEQUENCE [LARGE SCALE GENOMIC DNA]</scope>
    <source>
        <tissue evidence="1">Muscle</tissue>
    </source>
</reference>
<protein>
    <submittedName>
        <fullName evidence="1">Uncharacterized protein</fullName>
    </submittedName>
</protein>
<dbReference type="EMBL" id="VSRR010090128">
    <property type="protein sequence ID" value="MPC92106.1"/>
    <property type="molecule type" value="Genomic_DNA"/>
</dbReference>
<keyword evidence="2" id="KW-1185">Reference proteome</keyword>
<evidence type="ECO:0000313" key="1">
    <source>
        <dbReference type="EMBL" id="MPC92106.1"/>
    </source>
</evidence>
<gene>
    <name evidence="1" type="ORF">E2C01_087178</name>
</gene>
<proteinExistence type="predicted"/>
<evidence type="ECO:0000313" key="2">
    <source>
        <dbReference type="Proteomes" id="UP000324222"/>
    </source>
</evidence>
<sequence>MYKRAKCSDAAVGSIGSKESPGDGITTNCVKRNRACKCLADNPSSHPVLLCSCATPNHCQATNTARE</sequence>
<comment type="caution">
    <text evidence="1">The sequence shown here is derived from an EMBL/GenBank/DDBJ whole genome shotgun (WGS) entry which is preliminary data.</text>
</comment>
<accession>A0A5B7JDD3</accession>
<name>A0A5B7JDD3_PORTR</name>